<evidence type="ECO:0000256" key="9">
    <source>
        <dbReference type="PROSITE-ProRule" id="PRU00277"/>
    </source>
</evidence>
<dbReference type="PROSITE" id="PS50059">
    <property type="entry name" value="FKBP_PPIASE"/>
    <property type="match status" value="1"/>
</dbReference>
<dbReference type="InterPro" id="IPR001179">
    <property type="entry name" value="PPIase_FKBP_dom"/>
</dbReference>
<evidence type="ECO:0000256" key="5">
    <source>
        <dbReference type="ARBA" id="ARBA00022490"/>
    </source>
</evidence>
<evidence type="ECO:0000256" key="8">
    <source>
        <dbReference type="ARBA" id="ARBA00023235"/>
    </source>
</evidence>
<evidence type="ECO:0000256" key="3">
    <source>
        <dbReference type="ARBA" id="ARBA00006577"/>
    </source>
</evidence>
<comment type="similarity">
    <text evidence="3">Belongs to the FKBP-type PPIase family.</text>
</comment>
<dbReference type="GO" id="GO:0003755">
    <property type="term" value="F:peptidyl-prolyl cis-trans isomerase activity"/>
    <property type="evidence" value="ECO:0007669"/>
    <property type="project" value="UniProtKB-KW"/>
</dbReference>
<dbReference type="PANTHER" id="PTHR47861">
    <property type="entry name" value="FKBP-TYPE PEPTIDYL-PROLYL CIS-TRANS ISOMERASE SLYD"/>
    <property type="match status" value="1"/>
</dbReference>
<dbReference type="KEGG" id="sshi:J5U23_02648"/>
<protein>
    <recommendedName>
        <fullName evidence="4 9">peptidylprolyl isomerase</fullName>
        <ecNumber evidence="4 9">5.2.1.8</ecNumber>
    </recommendedName>
</protein>
<organism evidence="11 12">
    <name type="scientific">Saccharolobus shibatae (strain ATCC 51178 / DSM 5389 / JCM 8931 / NBRC 15437 / B12)</name>
    <name type="common">Sulfolobus shibatae</name>
    <dbReference type="NCBI Taxonomy" id="523848"/>
    <lineage>
        <taxon>Archaea</taxon>
        <taxon>Thermoproteota</taxon>
        <taxon>Thermoprotei</taxon>
        <taxon>Sulfolobales</taxon>
        <taxon>Sulfolobaceae</taxon>
        <taxon>Saccharolobus</taxon>
    </lineage>
</organism>
<dbReference type="GO" id="GO:0005737">
    <property type="term" value="C:cytoplasm"/>
    <property type="evidence" value="ECO:0007669"/>
    <property type="project" value="UniProtKB-SubCell"/>
</dbReference>
<evidence type="ECO:0000313" key="11">
    <source>
        <dbReference type="EMBL" id="QXJ29769.1"/>
    </source>
</evidence>
<gene>
    <name evidence="11" type="ORF">J5U23_02648</name>
</gene>
<dbReference type="Proteomes" id="UP000694018">
    <property type="component" value="Chromosome"/>
</dbReference>
<dbReference type="AlphaFoldDB" id="A0A8F5BR22"/>
<keyword evidence="8 9" id="KW-0413">Isomerase</keyword>
<evidence type="ECO:0000256" key="6">
    <source>
        <dbReference type="ARBA" id="ARBA00023110"/>
    </source>
</evidence>
<dbReference type="RefSeq" id="WP_218258541.1">
    <property type="nucleotide sequence ID" value="NZ_CP077717.1"/>
</dbReference>
<dbReference type="PANTHER" id="PTHR47861:SF3">
    <property type="entry name" value="FKBP-TYPE PEPTIDYL-PROLYL CIS-TRANS ISOMERASE SLYD"/>
    <property type="match status" value="1"/>
</dbReference>
<keyword evidence="7" id="KW-0143">Chaperone</keyword>
<keyword evidence="5" id="KW-0963">Cytoplasm</keyword>
<keyword evidence="6 9" id="KW-0697">Rotamase</keyword>
<accession>A0A8F5BR22</accession>
<sequence>MFKNNDFIYIEYTARIKDTGEIVDTTNEEEAKKANIYDETRTYGPRLVILGENRLIKGLEEALYNFNLNEEKTIEIPPEKAYGERDNSKIKIVPLGELRRQGITPVPNNVLRLSDGSLAVIRSVSGGRVVLDLNHPLAGRTLVYNVKVVKVLDNAKDKVMALIERRFSSKYASGFNVELDDGKKSVRITIPKDLYLVEDLQINVYSLAYEIVNYVLADYTVEILQQYTKSTFSSS</sequence>
<dbReference type="EMBL" id="CP077717">
    <property type="protein sequence ID" value="QXJ29769.1"/>
    <property type="molecule type" value="Genomic_DNA"/>
</dbReference>
<dbReference type="Pfam" id="PF22199">
    <property type="entry name" value="FKBP26_IF"/>
    <property type="match status" value="1"/>
</dbReference>
<dbReference type="GeneID" id="65564124"/>
<evidence type="ECO:0000256" key="4">
    <source>
        <dbReference type="ARBA" id="ARBA00013194"/>
    </source>
</evidence>
<comment type="subcellular location">
    <subcellularLocation>
        <location evidence="2">Cytoplasm</location>
    </subcellularLocation>
</comment>
<dbReference type="EC" id="5.2.1.8" evidence="4 9"/>
<proteinExistence type="inferred from homology"/>
<evidence type="ECO:0000313" key="12">
    <source>
        <dbReference type="Proteomes" id="UP000694018"/>
    </source>
</evidence>
<evidence type="ECO:0000256" key="7">
    <source>
        <dbReference type="ARBA" id="ARBA00023186"/>
    </source>
</evidence>
<evidence type="ECO:0000259" key="10">
    <source>
        <dbReference type="PROSITE" id="PS50059"/>
    </source>
</evidence>
<reference evidence="11" key="1">
    <citation type="journal article" date="2021" name="Environ. Microbiol.">
        <title>New insights into the diversity and evolution of the archaeal mobilome from three complete genomes of Saccharolobus shibatae.</title>
        <authorList>
            <person name="Medvedeva S."/>
            <person name="Brandt D."/>
            <person name="Cvirkaite-Krupovic V."/>
            <person name="Liu Y."/>
            <person name="Severinov K."/>
            <person name="Ishino S."/>
            <person name="Ishino Y."/>
            <person name="Prangishvili D."/>
            <person name="Kalinowski J."/>
            <person name="Krupovic M."/>
        </authorList>
    </citation>
    <scope>NUCLEOTIDE SEQUENCE</scope>
    <source>
        <strain evidence="11">B12</strain>
    </source>
</reference>
<evidence type="ECO:0000256" key="1">
    <source>
        <dbReference type="ARBA" id="ARBA00000971"/>
    </source>
</evidence>
<name>A0A8F5BR22_SACSH</name>
<dbReference type="InterPro" id="IPR054016">
    <property type="entry name" value="FKBP26_IF"/>
</dbReference>
<comment type="catalytic activity">
    <reaction evidence="1 9">
        <text>[protein]-peptidylproline (omega=180) = [protein]-peptidylproline (omega=0)</text>
        <dbReference type="Rhea" id="RHEA:16237"/>
        <dbReference type="Rhea" id="RHEA-COMP:10747"/>
        <dbReference type="Rhea" id="RHEA-COMP:10748"/>
        <dbReference type="ChEBI" id="CHEBI:83833"/>
        <dbReference type="ChEBI" id="CHEBI:83834"/>
        <dbReference type="EC" id="5.2.1.8"/>
    </reaction>
</comment>
<feature type="domain" description="PPIase FKBP-type" evidence="10">
    <location>
        <begin position="5"/>
        <end position="122"/>
    </location>
</feature>
<dbReference type="OrthoDB" id="8615at2157"/>
<evidence type="ECO:0000256" key="2">
    <source>
        <dbReference type="ARBA" id="ARBA00004496"/>
    </source>
</evidence>